<dbReference type="RefSeq" id="WP_005780388.1">
    <property type="nucleotide sequence ID" value="NZ_CABJEQ010000002.1"/>
</dbReference>
<dbReference type="Pfam" id="PF06603">
    <property type="entry name" value="UpxZ"/>
    <property type="match status" value="1"/>
</dbReference>
<evidence type="ECO:0000313" key="2">
    <source>
        <dbReference type="Proteomes" id="UP000501467"/>
    </source>
</evidence>
<accession>A0AAP9NH16</accession>
<gene>
    <name evidence="1" type="ORF">FOC69_23075</name>
</gene>
<name>A0AAP9NH16_BACFG</name>
<sequence length="160" mass="18364">MLSLQSEIDSLCAVSHELLHLGLDGEPIYSDRFRQLNTDVYRQCEQLVTLHGNTIEEEASLCIALLTGYNATIYNHGDKEEKIQSVLDRCWAIIDKLSTSLLKCQLLVACYAEVFDEELAKEAHEILDSWKSRKLSEEETEALERLVNLEKNPYPYINEE</sequence>
<dbReference type="EMBL" id="CP054003">
    <property type="protein sequence ID" value="QKH87069.1"/>
    <property type="molecule type" value="Genomic_DNA"/>
</dbReference>
<reference evidence="1 2" key="1">
    <citation type="submission" date="2020-05" db="EMBL/GenBank/DDBJ databases">
        <title>FDA dAtabase for Regulatory Grade micrObial Sequences (FDA-ARGOS): Supporting development and validation of Infectious Disease Dx tests.</title>
        <authorList>
            <person name="Bojja K."/>
            <person name="Kessler A."/>
            <person name="Tallon L."/>
            <person name="Sadzewicz L."/>
            <person name="Zhao X."/>
            <person name="Vavikolanu K."/>
            <person name="Mehta A."/>
            <person name="Aluvathingal J."/>
            <person name="Nadendla S."/>
            <person name="Myers T."/>
            <person name="Yan Y."/>
            <person name="Sichtig H."/>
        </authorList>
    </citation>
    <scope>NUCLEOTIDE SEQUENCE [LARGE SCALE GENOMIC DNA]</scope>
    <source>
        <strain evidence="1 2">FDAARGOS_763</strain>
    </source>
</reference>
<dbReference type="InterPro" id="IPR010570">
    <property type="entry name" value="UpxZ_fam"/>
</dbReference>
<dbReference type="Proteomes" id="UP000501467">
    <property type="component" value="Chromosome"/>
</dbReference>
<protein>
    <submittedName>
        <fullName evidence="1">Transcriptional regulator</fullName>
    </submittedName>
</protein>
<dbReference type="InterPro" id="IPR038533">
    <property type="entry name" value="UpxZ_sf"/>
</dbReference>
<proteinExistence type="predicted"/>
<dbReference type="AlphaFoldDB" id="A0AAP9NH16"/>
<organism evidence="1 2">
    <name type="scientific">Bacteroides fragilis</name>
    <dbReference type="NCBI Taxonomy" id="817"/>
    <lineage>
        <taxon>Bacteria</taxon>
        <taxon>Pseudomonadati</taxon>
        <taxon>Bacteroidota</taxon>
        <taxon>Bacteroidia</taxon>
        <taxon>Bacteroidales</taxon>
        <taxon>Bacteroidaceae</taxon>
        <taxon>Bacteroides</taxon>
    </lineage>
</organism>
<evidence type="ECO:0000313" key="1">
    <source>
        <dbReference type="EMBL" id="QKH87069.1"/>
    </source>
</evidence>
<dbReference type="Gene3D" id="1.25.40.810">
    <property type="entry name" value="UpxZ"/>
    <property type="match status" value="1"/>
</dbReference>